<dbReference type="OrthoDB" id="66144at2759"/>
<dbReference type="Pfam" id="PF13649">
    <property type="entry name" value="Methyltransf_25"/>
    <property type="match status" value="1"/>
</dbReference>
<name>A0A4Y7TPB4_COPMI</name>
<dbReference type="InterPro" id="IPR029063">
    <property type="entry name" value="SAM-dependent_MTases_sf"/>
</dbReference>
<keyword evidence="3" id="KW-0489">Methyltransferase</keyword>
<dbReference type="InterPro" id="IPR041698">
    <property type="entry name" value="Methyltransf_25"/>
</dbReference>
<evidence type="ECO:0000313" key="3">
    <source>
        <dbReference type="EMBL" id="TEB36027.1"/>
    </source>
</evidence>
<dbReference type="STRING" id="71717.A0A4Y7TPB4"/>
<dbReference type="Gene3D" id="3.40.50.150">
    <property type="entry name" value="Vaccinia Virus protein VP39"/>
    <property type="match status" value="1"/>
</dbReference>
<gene>
    <name evidence="3" type="ORF">FA13DRAFT_1787480</name>
</gene>
<dbReference type="Proteomes" id="UP000298030">
    <property type="component" value="Unassembled WGS sequence"/>
</dbReference>
<dbReference type="SUPFAM" id="SSF53335">
    <property type="entry name" value="S-adenosyl-L-methionine-dependent methyltransferases"/>
    <property type="match status" value="1"/>
</dbReference>
<accession>A0A4Y7TPB4</accession>
<dbReference type="GO" id="GO:0008168">
    <property type="term" value="F:methyltransferase activity"/>
    <property type="evidence" value="ECO:0007669"/>
    <property type="project" value="UniProtKB-KW"/>
</dbReference>
<evidence type="ECO:0000256" key="1">
    <source>
        <dbReference type="ARBA" id="ARBA00022679"/>
    </source>
</evidence>
<protein>
    <submittedName>
        <fullName evidence="3">S-adenosyl-L-methionine-dependent methyltransferase</fullName>
    </submittedName>
</protein>
<sequence length="262" mass="28402">MSISSSSLNQLSKTERTERNRKLYDGWAPVYDIDGNALPLVDDVIFNERVVPLMQAQSADRAIRVLDIGCGTGRNTAKLPALLSQGFAGDSAIYAVDVSEGMMKEAKRKLEGGLVEVNVRLLDFHTQAEELAQFVGDPVDIVISTLVLGHVELDAFFATVGRHLKRDGWAWVTTMHPSIGEITGAGYRRANGLKVGGVTVNYETDEIVDAAKKSGLEVEGDIVEAGVGSDEAEAVANYGERARKWAGYKIFSGIRFIKSAIL</sequence>
<reference evidence="3 4" key="1">
    <citation type="journal article" date="2019" name="Nat. Ecol. Evol.">
        <title>Megaphylogeny resolves global patterns of mushroom evolution.</title>
        <authorList>
            <person name="Varga T."/>
            <person name="Krizsan K."/>
            <person name="Foldi C."/>
            <person name="Dima B."/>
            <person name="Sanchez-Garcia M."/>
            <person name="Sanchez-Ramirez S."/>
            <person name="Szollosi G.J."/>
            <person name="Szarkandi J.G."/>
            <person name="Papp V."/>
            <person name="Albert L."/>
            <person name="Andreopoulos W."/>
            <person name="Angelini C."/>
            <person name="Antonin V."/>
            <person name="Barry K.W."/>
            <person name="Bougher N.L."/>
            <person name="Buchanan P."/>
            <person name="Buyck B."/>
            <person name="Bense V."/>
            <person name="Catcheside P."/>
            <person name="Chovatia M."/>
            <person name="Cooper J."/>
            <person name="Damon W."/>
            <person name="Desjardin D."/>
            <person name="Finy P."/>
            <person name="Geml J."/>
            <person name="Haridas S."/>
            <person name="Hughes K."/>
            <person name="Justo A."/>
            <person name="Karasinski D."/>
            <person name="Kautmanova I."/>
            <person name="Kiss B."/>
            <person name="Kocsube S."/>
            <person name="Kotiranta H."/>
            <person name="LaButti K.M."/>
            <person name="Lechner B.E."/>
            <person name="Liimatainen K."/>
            <person name="Lipzen A."/>
            <person name="Lukacs Z."/>
            <person name="Mihaltcheva S."/>
            <person name="Morgado L.N."/>
            <person name="Niskanen T."/>
            <person name="Noordeloos M.E."/>
            <person name="Ohm R.A."/>
            <person name="Ortiz-Santana B."/>
            <person name="Ovrebo C."/>
            <person name="Racz N."/>
            <person name="Riley R."/>
            <person name="Savchenko A."/>
            <person name="Shiryaev A."/>
            <person name="Soop K."/>
            <person name="Spirin V."/>
            <person name="Szebenyi C."/>
            <person name="Tomsovsky M."/>
            <person name="Tulloss R.E."/>
            <person name="Uehling J."/>
            <person name="Grigoriev I.V."/>
            <person name="Vagvolgyi C."/>
            <person name="Papp T."/>
            <person name="Martin F.M."/>
            <person name="Miettinen O."/>
            <person name="Hibbett D.S."/>
            <person name="Nagy L.G."/>
        </authorList>
    </citation>
    <scope>NUCLEOTIDE SEQUENCE [LARGE SCALE GENOMIC DNA]</scope>
    <source>
        <strain evidence="3 4">FP101781</strain>
    </source>
</reference>
<dbReference type="EMBL" id="QPFP01000006">
    <property type="protein sequence ID" value="TEB36027.1"/>
    <property type="molecule type" value="Genomic_DNA"/>
</dbReference>
<evidence type="ECO:0000259" key="2">
    <source>
        <dbReference type="Pfam" id="PF13649"/>
    </source>
</evidence>
<keyword evidence="1 3" id="KW-0808">Transferase</keyword>
<proteinExistence type="predicted"/>
<dbReference type="CDD" id="cd02440">
    <property type="entry name" value="AdoMet_MTases"/>
    <property type="match status" value="1"/>
</dbReference>
<dbReference type="PANTHER" id="PTHR43861">
    <property type="entry name" value="TRANS-ACONITATE 2-METHYLTRANSFERASE-RELATED"/>
    <property type="match status" value="1"/>
</dbReference>
<feature type="domain" description="Methyltransferase" evidence="2">
    <location>
        <begin position="65"/>
        <end position="168"/>
    </location>
</feature>
<keyword evidence="4" id="KW-1185">Reference proteome</keyword>
<evidence type="ECO:0000313" key="4">
    <source>
        <dbReference type="Proteomes" id="UP000298030"/>
    </source>
</evidence>
<comment type="caution">
    <text evidence="3">The sequence shown here is derived from an EMBL/GenBank/DDBJ whole genome shotgun (WGS) entry which is preliminary data.</text>
</comment>
<dbReference type="GO" id="GO:0032259">
    <property type="term" value="P:methylation"/>
    <property type="evidence" value="ECO:0007669"/>
    <property type="project" value="UniProtKB-KW"/>
</dbReference>
<organism evidence="3 4">
    <name type="scientific">Coprinellus micaceus</name>
    <name type="common">Glistening ink-cap mushroom</name>
    <name type="synonym">Coprinus micaceus</name>
    <dbReference type="NCBI Taxonomy" id="71717"/>
    <lineage>
        <taxon>Eukaryota</taxon>
        <taxon>Fungi</taxon>
        <taxon>Dikarya</taxon>
        <taxon>Basidiomycota</taxon>
        <taxon>Agaricomycotina</taxon>
        <taxon>Agaricomycetes</taxon>
        <taxon>Agaricomycetidae</taxon>
        <taxon>Agaricales</taxon>
        <taxon>Agaricineae</taxon>
        <taxon>Psathyrellaceae</taxon>
        <taxon>Coprinellus</taxon>
    </lineage>
</organism>
<dbReference type="AlphaFoldDB" id="A0A4Y7TPB4"/>